<evidence type="ECO:0000256" key="1">
    <source>
        <dbReference type="SAM" id="MobiDB-lite"/>
    </source>
</evidence>
<dbReference type="EMBL" id="JAANIU010020232">
    <property type="protein sequence ID" value="KAG1523860.1"/>
    <property type="molecule type" value="Genomic_DNA"/>
</dbReference>
<feature type="region of interest" description="Disordered" evidence="1">
    <location>
        <begin position="45"/>
        <end position="89"/>
    </location>
</feature>
<keyword evidence="4" id="KW-1185">Reference proteome</keyword>
<name>A0A9P6XMB8_9FUNG</name>
<gene>
    <name evidence="3" type="ORF">G6F50_018575</name>
</gene>
<evidence type="ECO:0000313" key="3">
    <source>
        <dbReference type="EMBL" id="KAG1523860.1"/>
    </source>
</evidence>
<feature type="chain" id="PRO_5040443595" description="Autophagy-related protein" evidence="2">
    <location>
        <begin position="19"/>
        <end position="89"/>
    </location>
</feature>
<protein>
    <recommendedName>
        <fullName evidence="5">Autophagy-related protein</fullName>
    </recommendedName>
</protein>
<keyword evidence="2" id="KW-0732">Signal</keyword>
<proteinExistence type="predicted"/>
<evidence type="ECO:0000313" key="4">
    <source>
        <dbReference type="Proteomes" id="UP000740926"/>
    </source>
</evidence>
<organism evidence="3 4">
    <name type="scientific">Rhizopus delemar</name>
    <dbReference type="NCBI Taxonomy" id="936053"/>
    <lineage>
        <taxon>Eukaryota</taxon>
        <taxon>Fungi</taxon>
        <taxon>Fungi incertae sedis</taxon>
        <taxon>Mucoromycota</taxon>
        <taxon>Mucoromycotina</taxon>
        <taxon>Mucoromycetes</taxon>
        <taxon>Mucorales</taxon>
        <taxon>Mucorineae</taxon>
        <taxon>Rhizopodaceae</taxon>
        <taxon>Rhizopus</taxon>
    </lineage>
</organism>
<evidence type="ECO:0008006" key="5">
    <source>
        <dbReference type="Google" id="ProtNLM"/>
    </source>
</evidence>
<comment type="caution">
    <text evidence="3">The sequence shown here is derived from an EMBL/GenBank/DDBJ whole genome shotgun (WGS) entry which is preliminary data.</text>
</comment>
<feature type="signal peptide" evidence="2">
    <location>
        <begin position="1"/>
        <end position="18"/>
    </location>
</feature>
<reference evidence="3 4" key="1">
    <citation type="journal article" date="2020" name="Microb. Genom.">
        <title>Genetic diversity of clinical and environmental Mucorales isolates obtained from an investigation of mucormycosis cases among solid organ transplant recipients.</title>
        <authorList>
            <person name="Nguyen M.H."/>
            <person name="Kaul D."/>
            <person name="Muto C."/>
            <person name="Cheng S.J."/>
            <person name="Richter R.A."/>
            <person name="Bruno V.M."/>
            <person name="Liu G."/>
            <person name="Beyhan S."/>
            <person name="Sundermann A.J."/>
            <person name="Mounaud S."/>
            <person name="Pasculle A.W."/>
            <person name="Nierman W.C."/>
            <person name="Driscoll E."/>
            <person name="Cumbie R."/>
            <person name="Clancy C.J."/>
            <person name="Dupont C.L."/>
        </authorList>
    </citation>
    <scope>NUCLEOTIDE SEQUENCE [LARGE SCALE GENOMIC DNA]</scope>
    <source>
        <strain evidence="3 4">GL24</strain>
    </source>
</reference>
<sequence length="89" mass="8850">MLAGFVTSFVTAAVELSATIMLVTKDSQAPMSYGIYLYMQSAAGRGPGGGGRGPARAARRVPRPARGANPGDAGHHPVTPTAPGSGAVG</sequence>
<dbReference type="Proteomes" id="UP000740926">
    <property type="component" value="Unassembled WGS sequence"/>
</dbReference>
<dbReference type="AlphaFoldDB" id="A0A9P6XMB8"/>
<evidence type="ECO:0000256" key="2">
    <source>
        <dbReference type="SAM" id="SignalP"/>
    </source>
</evidence>
<accession>A0A9P6XMB8</accession>